<dbReference type="PANTHER" id="PTHR46044">
    <property type="entry name" value="NITRILASE"/>
    <property type="match status" value="1"/>
</dbReference>
<comment type="caution">
    <text evidence="2">The sequence shown here is derived from an EMBL/GenBank/DDBJ whole genome shotgun (WGS) entry which is preliminary data.</text>
</comment>
<reference evidence="3" key="1">
    <citation type="journal article" date="2017" name="Plant J.">
        <title>The pomegranate (Punica granatum L.) genome and the genomics of punicalagin biosynthesis.</title>
        <authorList>
            <person name="Qin G."/>
            <person name="Xu C."/>
            <person name="Ming R."/>
            <person name="Tang H."/>
            <person name="Guyot R."/>
            <person name="Kramer E.M."/>
            <person name="Hu Y."/>
            <person name="Yi X."/>
            <person name="Qi Y."/>
            <person name="Xu X."/>
            <person name="Gao Z."/>
            <person name="Pan H."/>
            <person name="Jian J."/>
            <person name="Tian Y."/>
            <person name="Yue Z."/>
            <person name="Xu Y."/>
        </authorList>
    </citation>
    <scope>NUCLEOTIDE SEQUENCE [LARGE SCALE GENOMIC DNA]</scope>
    <source>
        <strain evidence="3">cv. Dabenzi</strain>
    </source>
</reference>
<name>A0A218W903_PUNGR</name>
<dbReference type="Proteomes" id="UP000197138">
    <property type="component" value="Unassembled WGS sequence"/>
</dbReference>
<dbReference type="InterPro" id="IPR036526">
    <property type="entry name" value="C-N_Hydrolase_sf"/>
</dbReference>
<feature type="compositionally biased region" description="Low complexity" evidence="1">
    <location>
        <begin position="87"/>
        <end position="97"/>
    </location>
</feature>
<dbReference type="Gene3D" id="3.60.110.10">
    <property type="entry name" value="Carbon-nitrogen hydrolase"/>
    <property type="match status" value="1"/>
</dbReference>
<gene>
    <name evidence="2" type="ORF">CDL15_Pgr025210</name>
</gene>
<proteinExistence type="predicted"/>
<dbReference type="EMBL" id="MTKT01004939">
    <property type="protein sequence ID" value="OWM69023.1"/>
    <property type="molecule type" value="Genomic_DNA"/>
</dbReference>
<feature type="region of interest" description="Disordered" evidence="1">
    <location>
        <begin position="84"/>
        <end position="130"/>
    </location>
</feature>
<feature type="compositionally biased region" description="Polar residues" evidence="1">
    <location>
        <begin position="98"/>
        <end position="114"/>
    </location>
</feature>
<protein>
    <submittedName>
        <fullName evidence="2">Uncharacterized protein</fullName>
    </submittedName>
</protein>
<sequence>MHARKSSQAAQAIVRATVVQASTIRRRSWWRRRQAPKGKMSYSKYHASAIDVPRPEVDRLAALAGKYRVYLVMGVMKEKDTLSNVRSSSSILKGSTSGNTGNSCPQPWNASSGVSEMGRLFPSTTLRSGT</sequence>
<accession>A0A218W903</accession>
<evidence type="ECO:0000313" key="2">
    <source>
        <dbReference type="EMBL" id="OWM69023.1"/>
    </source>
</evidence>
<dbReference type="InterPro" id="IPR044149">
    <property type="entry name" value="Nitrilases_CHs"/>
</dbReference>
<dbReference type="PANTHER" id="PTHR46044:SF1">
    <property type="entry name" value="CN HYDROLASE DOMAIN-CONTAINING PROTEIN"/>
    <property type="match status" value="1"/>
</dbReference>
<dbReference type="AlphaFoldDB" id="A0A218W903"/>
<evidence type="ECO:0000256" key="1">
    <source>
        <dbReference type="SAM" id="MobiDB-lite"/>
    </source>
</evidence>
<dbReference type="GO" id="GO:0000257">
    <property type="term" value="F:nitrilase activity"/>
    <property type="evidence" value="ECO:0007669"/>
    <property type="project" value="TreeGrafter"/>
</dbReference>
<dbReference type="GO" id="GO:0018822">
    <property type="term" value="F:nitrile hydratase activity"/>
    <property type="evidence" value="ECO:0007669"/>
    <property type="project" value="TreeGrafter"/>
</dbReference>
<evidence type="ECO:0000313" key="3">
    <source>
        <dbReference type="Proteomes" id="UP000197138"/>
    </source>
</evidence>
<organism evidence="2 3">
    <name type="scientific">Punica granatum</name>
    <name type="common">Pomegranate</name>
    <dbReference type="NCBI Taxonomy" id="22663"/>
    <lineage>
        <taxon>Eukaryota</taxon>
        <taxon>Viridiplantae</taxon>
        <taxon>Streptophyta</taxon>
        <taxon>Embryophyta</taxon>
        <taxon>Tracheophyta</taxon>
        <taxon>Spermatophyta</taxon>
        <taxon>Magnoliopsida</taxon>
        <taxon>eudicotyledons</taxon>
        <taxon>Gunneridae</taxon>
        <taxon>Pentapetalae</taxon>
        <taxon>rosids</taxon>
        <taxon>malvids</taxon>
        <taxon>Myrtales</taxon>
        <taxon>Lythraceae</taxon>
        <taxon>Punica</taxon>
    </lineage>
</organism>
<dbReference type="GO" id="GO:0051410">
    <property type="term" value="P:detoxification of nitrogen compound"/>
    <property type="evidence" value="ECO:0007669"/>
    <property type="project" value="TreeGrafter"/>
</dbReference>